<reference evidence="2" key="1">
    <citation type="journal article" date="2014" name="Int. J. Syst. Evol. Microbiol.">
        <title>Complete genome sequence of Corynebacterium casei LMG S-19264T (=DSM 44701T), isolated from a smear-ripened cheese.</title>
        <authorList>
            <consortium name="US DOE Joint Genome Institute (JGI-PGF)"/>
            <person name="Walter F."/>
            <person name="Albersmeier A."/>
            <person name="Kalinowski J."/>
            <person name="Ruckert C."/>
        </authorList>
    </citation>
    <scope>NUCLEOTIDE SEQUENCE</scope>
    <source>
        <strain evidence="2">CGMCC 1.16012</strain>
    </source>
</reference>
<dbReference type="Proteomes" id="UP000606730">
    <property type="component" value="Unassembled WGS sequence"/>
</dbReference>
<evidence type="ECO:0000313" key="3">
    <source>
        <dbReference type="Proteomes" id="UP000606730"/>
    </source>
</evidence>
<dbReference type="InterPro" id="IPR036291">
    <property type="entry name" value="NAD(P)-bd_dom_sf"/>
</dbReference>
<name>A0A917AEH4_9RHOB</name>
<dbReference type="PANTHER" id="PTHR42879">
    <property type="entry name" value="3-OXOACYL-(ACYL-CARRIER-PROTEIN) REDUCTASE"/>
    <property type="match status" value="1"/>
</dbReference>
<dbReference type="Pfam" id="PF13561">
    <property type="entry name" value="adh_short_C2"/>
    <property type="match status" value="1"/>
</dbReference>
<dbReference type="PANTHER" id="PTHR42879:SF2">
    <property type="entry name" value="3-OXOACYL-[ACYL-CARRIER-PROTEIN] REDUCTASE FABG"/>
    <property type="match status" value="1"/>
</dbReference>
<dbReference type="EMBL" id="BMKN01000001">
    <property type="protein sequence ID" value="GGE45487.1"/>
    <property type="molecule type" value="Genomic_DNA"/>
</dbReference>
<evidence type="ECO:0000313" key="2">
    <source>
        <dbReference type="EMBL" id="GGE45487.1"/>
    </source>
</evidence>
<dbReference type="InterPro" id="IPR050259">
    <property type="entry name" value="SDR"/>
</dbReference>
<evidence type="ECO:0000256" key="1">
    <source>
        <dbReference type="ARBA" id="ARBA00006484"/>
    </source>
</evidence>
<sequence length="215" mass="22497">MVITARSAKDEIDAVADEIRALGRRAIVAMGDVTKEDDALSMVQAARSEYGRLDILVNNAAIRRQVPLLEMSLDEWREINSVILDGAFLMSRAALPLMIETGGGTVINIGGVTAHIGAVNRAHVCAAKAGLVGLTKAIAREFADRNITANCVVPGKIGGKRSASSGASPNMGTEILRGREGEIGEAAGMVVTMCLPHAGFMTGQTVHVSGGLYMP</sequence>
<dbReference type="SUPFAM" id="SSF51735">
    <property type="entry name" value="NAD(P)-binding Rossmann-fold domains"/>
    <property type="match status" value="1"/>
</dbReference>
<gene>
    <name evidence="2" type="primary">fabG</name>
    <name evidence="2" type="ORF">GCM10011517_11370</name>
</gene>
<accession>A0A917AEH4</accession>
<comment type="caution">
    <text evidence="2">The sequence shown here is derived from an EMBL/GenBank/DDBJ whole genome shotgun (WGS) entry which is preliminary data.</text>
</comment>
<dbReference type="Gene3D" id="3.40.50.720">
    <property type="entry name" value="NAD(P)-binding Rossmann-like Domain"/>
    <property type="match status" value="1"/>
</dbReference>
<reference evidence="2" key="2">
    <citation type="submission" date="2020-09" db="EMBL/GenBank/DDBJ databases">
        <authorList>
            <person name="Sun Q."/>
            <person name="Zhou Y."/>
        </authorList>
    </citation>
    <scope>NUCLEOTIDE SEQUENCE</scope>
    <source>
        <strain evidence="2">CGMCC 1.16012</strain>
    </source>
</reference>
<dbReference type="InterPro" id="IPR002347">
    <property type="entry name" value="SDR_fam"/>
</dbReference>
<proteinExistence type="inferred from homology"/>
<dbReference type="AlphaFoldDB" id="A0A917AEH4"/>
<keyword evidence="3" id="KW-1185">Reference proteome</keyword>
<protein>
    <submittedName>
        <fullName evidence="2">Beta-ketoacyl-ACP reductase</fullName>
    </submittedName>
</protein>
<dbReference type="PRINTS" id="PR00080">
    <property type="entry name" value="SDRFAMILY"/>
</dbReference>
<organism evidence="2 3">
    <name type="scientific">Actibacterium pelagium</name>
    <dbReference type="NCBI Taxonomy" id="2029103"/>
    <lineage>
        <taxon>Bacteria</taxon>
        <taxon>Pseudomonadati</taxon>
        <taxon>Pseudomonadota</taxon>
        <taxon>Alphaproteobacteria</taxon>
        <taxon>Rhodobacterales</taxon>
        <taxon>Roseobacteraceae</taxon>
        <taxon>Actibacterium</taxon>
    </lineage>
</organism>
<dbReference type="PRINTS" id="PR00081">
    <property type="entry name" value="GDHRDH"/>
</dbReference>
<comment type="similarity">
    <text evidence="1">Belongs to the short-chain dehydrogenases/reductases (SDR) family.</text>
</comment>